<evidence type="ECO:0000256" key="5">
    <source>
        <dbReference type="ARBA" id="ARBA00022857"/>
    </source>
</evidence>
<dbReference type="InterPro" id="IPR012259">
    <property type="entry name" value="DHFR"/>
</dbReference>
<comment type="catalytic activity">
    <reaction evidence="8">
        <text>(6S)-5,6,7,8-tetrahydrofolate + NADP(+) = 7,8-dihydrofolate + NADPH + H(+)</text>
        <dbReference type="Rhea" id="RHEA:15009"/>
        <dbReference type="ChEBI" id="CHEBI:15378"/>
        <dbReference type="ChEBI" id="CHEBI:57451"/>
        <dbReference type="ChEBI" id="CHEBI:57453"/>
        <dbReference type="ChEBI" id="CHEBI:57783"/>
        <dbReference type="ChEBI" id="CHEBI:58349"/>
        <dbReference type="EC" id="1.5.1.3"/>
    </reaction>
</comment>
<dbReference type="PANTHER" id="PTHR48069">
    <property type="entry name" value="DIHYDROFOLATE REDUCTASE"/>
    <property type="match status" value="1"/>
</dbReference>
<organism evidence="11 12">
    <name type="scientific">Rhodothermus profundi</name>
    <dbReference type="NCBI Taxonomy" id="633813"/>
    <lineage>
        <taxon>Bacteria</taxon>
        <taxon>Pseudomonadati</taxon>
        <taxon>Rhodothermota</taxon>
        <taxon>Rhodothermia</taxon>
        <taxon>Rhodothermales</taxon>
        <taxon>Rhodothermaceae</taxon>
        <taxon>Rhodothermus</taxon>
    </lineage>
</organism>
<protein>
    <recommendedName>
        <fullName evidence="3 8">Dihydrofolate reductase</fullName>
        <ecNumber evidence="3 8">1.5.1.3</ecNumber>
    </recommendedName>
</protein>
<dbReference type="UniPathway" id="UPA00077">
    <property type="reaction ID" value="UER00158"/>
</dbReference>
<evidence type="ECO:0000259" key="10">
    <source>
        <dbReference type="PROSITE" id="PS51330"/>
    </source>
</evidence>
<keyword evidence="12" id="KW-1185">Reference proteome</keyword>
<dbReference type="GO" id="GO:0050661">
    <property type="term" value="F:NADP binding"/>
    <property type="evidence" value="ECO:0007669"/>
    <property type="project" value="InterPro"/>
</dbReference>
<gene>
    <name evidence="11" type="ORF">SAMN04488087_2108</name>
</gene>
<dbReference type="InterPro" id="IPR001796">
    <property type="entry name" value="DHFR_dom"/>
</dbReference>
<dbReference type="EC" id="1.5.1.3" evidence="3 8"/>
<dbReference type="GO" id="GO:0046452">
    <property type="term" value="P:dihydrofolate metabolic process"/>
    <property type="evidence" value="ECO:0007669"/>
    <property type="project" value="TreeGrafter"/>
</dbReference>
<dbReference type="SUPFAM" id="SSF53597">
    <property type="entry name" value="Dihydrofolate reductase-like"/>
    <property type="match status" value="1"/>
</dbReference>
<evidence type="ECO:0000256" key="1">
    <source>
        <dbReference type="ARBA" id="ARBA00004903"/>
    </source>
</evidence>
<evidence type="ECO:0000256" key="3">
    <source>
        <dbReference type="ARBA" id="ARBA00012856"/>
    </source>
</evidence>
<evidence type="ECO:0000256" key="2">
    <source>
        <dbReference type="ARBA" id="ARBA00009539"/>
    </source>
</evidence>
<evidence type="ECO:0000256" key="7">
    <source>
        <dbReference type="ARBA" id="ARBA00025067"/>
    </source>
</evidence>
<dbReference type="GO" id="GO:0046655">
    <property type="term" value="P:folic acid metabolic process"/>
    <property type="evidence" value="ECO:0007669"/>
    <property type="project" value="TreeGrafter"/>
</dbReference>
<evidence type="ECO:0000313" key="11">
    <source>
        <dbReference type="EMBL" id="SHK84770.1"/>
    </source>
</evidence>
<keyword evidence="6 8" id="KW-0560">Oxidoreductase</keyword>
<comment type="pathway">
    <text evidence="1 8">Cofactor biosynthesis; tetrahydrofolate biosynthesis; 5,6,7,8-tetrahydrofolate from 7,8-dihydrofolate: step 1/1.</text>
</comment>
<name>A0A1M6VTH2_9BACT</name>
<dbReference type="CDD" id="cd00209">
    <property type="entry name" value="DHFR"/>
    <property type="match status" value="1"/>
</dbReference>
<sequence>MHRSDKATALRRPEIVLIAALAEKNRVIGREGRLPWHLPEDLRRFKQLTMGHPLLMGRKTFESLLEQFGGPLPGRRHLVLSRTRTYPDLAGVEVYPSVEAALAAAGAVPRLFIAGGANVYAQFLPRADRLELTLVEGDYEGDTFFPPYESLIGPIFEEVAVEQHPGFRFVTYRRRPDVPVP</sequence>
<proteinExistence type="inferred from homology"/>
<dbReference type="OrthoDB" id="9804315at2"/>
<dbReference type="PROSITE" id="PS51330">
    <property type="entry name" value="DHFR_2"/>
    <property type="match status" value="1"/>
</dbReference>
<dbReference type="Gene3D" id="3.40.430.10">
    <property type="entry name" value="Dihydrofolate Reductase, subunit A"/>
    <property type="match status" value="1"/>
</dbReference>
<evidence type="ECO:0000256" key="4">
    <source>
        <dbReference type="ARBA" id="ARBA00022563"/>
    </source>
</evidence>
<dbReference type="PROSITE" id="PS00075">
    <property type="entry name" value="DHFR_1"/>
    <property type="match status" value="1"/>
</dbReference>
<dbReference type="AlphaFoldDB" id="A0A1M6VTH2"/>
<dbReference type="RefSeq" id="WP_072715936.1">
    <property type="nucleotide sequence ID" value="NZ_FRAU01000007.1"/>
</dbReference>
<dbReference type="GO" id="GO:0046654">
    <property type="term" value="P:tetrahydrofolate biosynthetic process"/>
    <property type="evidence" value="ECO:0007669"/>
    <property type="project" value="UniProtKB-UniPathway"/>
</dbReference>
<dbReference type="PIRSF" id="PIRSF000194">
    <property type="entry name" value="DHFR"/>
    <property type="match status" value="1"/>
</dbReference>
<evidence type="ECO:0000256" key="9">
    <source>
        <dbReference type="RuleBase" id="RU004474"/>
    </source>
</evidence>
<evidence type="ECO:0000256" key="8">
    <source>
        <dbReference type="PIRNR" id="PIRNR000194"/>
    </source>
</evidence>
<comment type="similarity">
    <text evidence="2 8 9">Belongs to the dihydrofolate reductase family.</text>
</comment>
<evidence type="ECO:0000313" key="12">
    <source>
        <dbReference type="Proteomes" id="UP000185812"/>
    </source>
</evidence>
<dbReference type="GO" id="GO:0004146">
    <property type="term" value="F:dihydrofolate reductase activity"/>
    <property type="evidence" value="ECO:0007669"/>
    <property type="project" value="UniProtKB-EC"/>
</dbReference>
<feature type="domain" description="DHFR" evidence="10">
    <location>
        <begin position="14"/>
        <end position="181"/>
    </location>
</feature>
<dbReference type="STRING" id="633813.SAMN04488087_2108"/>
<dbReference type="GO" id="GO:0006730">
    <property type="term" value="P:one-carbon metabolic process"/>
    <property type="evidence" value="ECO:0007669"/>
    <property type="project" value="UniProtKB-KW"/>
</dbReference>
<evidence type="ECO:0000256" key="6">
    <source>
        <dbReference type="ARBA" id="ARBA00023002"/>
    </source>
</evidence>
<dbReference type="Proteomes" id="UP000185812">
    <property type="component" value="Unassembled WGS sequence"/>
</dbReference>
<dbReference type="GO" id="GO:0005829">
    <property type="term" value="C:cytosol"/>
    <property type="evidence" value="ECO:0007669"/>
    <property type="project" value="TreeGrafter"/>
</dbReference>
<keyword evidence="5 8" id="KW-0521">NADP</keyword>
<comment type="function">
    <text evidence="7 8">Key enzyme in folate metabolism. Catalyzes an essential reaction for de novo glycine and purine synthesis, and for DNA precursor synthesis.</text>
</comment>
<dbReference type="Pfam" id="PF00186">
    <property type="entry name" value="DHFR_1"/>
    <property type="match status" value="1"/>
</dbReference>
<dbReference type="InterPro" id="IPR024072">
    <property type="entry name" value="DHFR-like_dom_sf"/>
</dbReference>
<reference evidence="12" key="1">
    <citation type="submission" date="2016-11" db="EMBL/GenBank/DDBJ databases">
        <authorList>
            <person name="Varghese N."/>
            <person name="Submissions S."/>
        </authorList>
    </citation>
    <scope>NUCLEOTIDE SEQUENCE [LARGE SCALE GENOMIC DNA]</scope>
    <source>
        <strain evidence="12">DSM 22212</strain>
    </source>
</reference>
<dbReference type="PANTHER" id="PTHR48069:SF3">
    <property type="entry name" value="DIHYDROFOLATE REDUCTASE"/>
    <property type="match status" value="1"/>
</dbReference>
<keyword evidence="4 8" id="KW-0554">One-carbon metabolism</keyword>
<dbReference type="InterPro" id="IPR017925">
    <property type="entry name" value="DHFR_CS"/>
</dbReference>
<accession>A0A1M6VTH2</accession>
<dbReference type="EMBL" id="FRAU01000007">
    <property type="protein sequence ID" value="SHK84770.1"/>
    <property type="molecule type" value="Genomic_DNA"/>
</dbReference>
<dbReference type="PRINTS" id="PR00070">
    <property type="entry name" value="DHFR"/>
</dbReference>